<proteinExistence type="predicted"/>
<gene>
    <name evidence="2" type="ORF">CLV70_11585</name>
</gene>
<dbReference type="InterPro" id="IPR014457">
    <property type="entry name" value="UCP010260"/>
</dbReference>
<dbReference type="AlphaFoldDB" id="A0A2T0RQA5"/>
<keyword evidence="3" id="KW-1185">Reference proteome</keyword>
<dbReference type="Pfam" id="PF09348">
    <property type="entry name" value="DUF1990"/>
    <property type="match status" value="1"/>
</dbReference>
<comment type="caution">
    <text evidence="2">The sequence shown here is derived from an EMBL/GenBank/DDBJ whole genome shotgun (WGS) entry which is preliminary data.</text>
</comment>
<sequence length="169" mass="18080">MTAFTYAEVGATRHEPLPAGYRHLRYRTYVGGSEVFDRAAEAILTFGMHRATGATIRATAGRAAPGVGVTVGLGPLRVPCEVVWSADDRDRAGFGYGTLPGHQASGEEAFTVERDARGRVWFSVTAFSRPARPLMRLGGPFAVVAQHAYARICGRALKKLCASSRTVGP</sequence>
<evidence type="ECO:0000313" key="3">
    <source>
        <dbReference type="Proteomes" id="UP000239209"/>
    </source>
</evidence>
<name>A0A2T0RQA5_9ACTN</name>
<evidence type="ECO:0000259" key="1">
    <source>
        <dbReference type="Pfam" id="PF09348"/>
    </source>
</evidence>
<dbReference type="InterPro" id="IPR018960">
    <property type="entry name" value="DUF1990"/>
</dbReference>
<dbReference type="RefSeq" id="WP_106129579.1">
    <property type="nucleotide sequence ID" value="NZ_PVZG01000015.1"/>
</dbReference>
<organism evidence="2 3">
    <name type="scientific">Pseudosporangium ferrugineum</name>
    <dbReference type="NCBI Taxonomy" id="439699"/>
    <lineage>
        <taxon>Bacteria</taxon>
        <taxon>Bacillati</taxon>
        <taxon>Actinomycetota</taxon>
        <taxon>Actinomycetes</taxon>
        <taxon>Micromonosporales</taxon>
        <taxon>Micromonosporaceae</taxon>
        <taxon>Pseudosporangium</taxon>
    </lineage>
</organism>
<dbReference type="PANTHER" id="PTHR34202:SF1">
    <property type="entry name" value="UPF0548 PROTEIN"/>
    <property type="match status" value="1"/>
</dbReference>
<dbReference type="PIRSF" id="PIRSF010260">
    <property type="entry name" value="UCP010260"/>
    <property type="match status" value="1"/>
</dbReference>
<dbReference type="PANTHER" id="PTHR34202">
    <property type="entry name" value="UPF0548 PROTEIN"/>
    <property type="match status" value="1"/>
</dbReference>
<dbReference type="OrthoDB" id="120660at2"/>
<protein>
    <submittedName>
        <fullName evidence="2">Uncharacterized protein (UPF0548 family)</fullName>
    </submittedName>
</protein>
<feature type="domain" description="DUF1990" evidence="1">
    <location>
        <begin position="5"/>
        <end position="156"/>
    </location>
</feature>
<evidence type="ECO:0000313" key="2">
    <source>
        <dbReference type="EMBL" id="PRY23358.1"/>
    </source>
</evidence>
<dbReference type="EMBL" id="PVZG01000015">
    <property type="protein sequence ID" value="PRY23358.1"/>
    <property type="molecule type" value="Genomic_DNA"/>
</dbReference>
<reference evidence="2 3" key="1">
    <citation type="submission" date="2018-03" db="EMBL/GenBank/DDBJ databases">
        <title>Genomic Encyclopedia of Archaeal and Bacterial Type Strains, Phase II (KMG-II): from individual species to whole genera.</title>
        <authorList>
            <person name="Goeker M."/>
        </authorList>
    </citation>
    <scope>NUCLEOTIDE SEQUENCE [LARGE SCALE GENOMIC DNA]</scope>
    <source>
        <strain evidence="2 3">DSM 45348</strain>
    </source>
</reference>
<dbReference type="Proteomes" id="UP000239209">
    <property type="component" value="Unassembled WGS sequence"/>
</dbReference>
<accession>A0A2T0RQA5</accession>